<feature type="compositionally biased region" description="Polar residues" evidence="1">
    <location>
        <begin position="37"/>
        <end position="47"/>
    </location>
</feature>
<dbReference type="STRING" id="1764295.A0A5B8MHE2"/>
<feature type="region of interest" description="Disordered" evidence="1">
    <location>
        <begin position="1"/>
        <end position="96"/>
    </location>
</feature>
<feature type="region of interest" description="Disordered" evidence="1">
    <location>
        <begin position="343"/>
        <end position="369"/>
    </location>
</feature>
<accession>A0A5B8MHE2</accession>
<evidence type="ECO:0000313" key="5">
    <source>
        <dbReference type="Proteomes" id="UP000316726"/>
    </source>
</evidence>
<dbReference type="PANTHER" id="PTHR36793">
    <property type="entry name" value="RIBOSOMAL RNA SMALL SUBUNIT METHYLTRANSFERASE J"/>
    <property type="match status" value="1"/>
</dbReference>
<dbReference type="AlphaFoldDB" id="A0A5B8MHE2"/>
<dbReference type="GO" id="GO:0009941">
    <property type="term" value="C:chloroplast envelope"/>
    <property type="evidence" value="ECO:0007669"/>
    <property type="project" value="TreeGrafter"/>
</dbReference>
<feature type="compositionally biased region" description="Low complexity" evidence="1">
    <location>
        <begin position="73"/>
        <end position="92"/>
    </location>
</feature>
<dbReference type="EMBL" id="CP031036">
    <property type="protein sequence ID" value="QDZ19847.1"/>
    <property type="molecule type" value="Genomic_DNA"/>
</dbReference>
<protein>
    <recommendedName>
        <fullName evidence="3">Armadillo-like repeats domain-containing protein</fullName>
    </recommendedName>
</protein>
<dbReference type="GO" id="GO:0009535">
    <property type="term" value="C:chloroplast thylakoid membrane"/>
    <property type="evidence" value="ECO:0007669"/>
    <property type="project" value="TreeGrafter"/>
</dbReference>
<keyword evidence="5" id="KW-1185">Reference proteome</keyword>
<feature type="compositionally biased region" description="Basic and acidic residues" evidence="1">
    <location>
        <begin position="61"/>
        <end position="72"/>
    </location>
</feature>
<keyword evidence="2" id="KW-0472">Membrane</keyword>
<evidence type="ECO:0000259" key="3">
    <source>
        <dbReference type="Pfam" id="PF22915"/>
    </source>
</evidence>
<keyword evidence="2" id="KW-0812">Transmembrane</keyword>
<dbReference type="Pfam" id="PF22915">
    <property type="entry name" value="ARMH5"/>
    <property type="match status" value="1"/>
</dbReference>
<feature type="domain" description="Armadillo-like repeats" evidence="3">
    <location>
        <begin position="200"/>
        <end position="291"/>
    </location>
</feature>
<dbReference type="PANTHER" id="PTHR36793:SF1">
    <property type="entry name" value="RIBOSOMAL RNA SMALL SUBUNIT METHYLTRANSFERASE J"/>
    <property type="match status" value="1"/>
</dbReference>
<organism evidence="4 5">
    <name type="scientific">Chloropicon primus</name>
    <dbReference type="NCBI Taxonomy" id="1764295"/>
    <lineage>
        <taxon>Eukaryota</taxon>
        <taxon>Viridiplantae</taxon>
        <taxon>Chlorophyta</taxon>
        <taxon>Chloropicophyceae</taxon>
        <taxon>Chloropicales</taxon>
        <taxon>Chloropicaceae</taxon>
        <taxon>Chloropicon</taxon>
    </lineage>
</organism>
<feature type="compositionally biased region" description="Acidic residues" evidence="1">
    <location>
        <begin position="345"/>
        <end position="362"/>
    </location>
</feature>
<keyword evidence="2" id="KW-1133">Transmembrane helix</keyword>
<dbReference type="InterPro" id="IPR055241">
    <property type="entry name" value="Armadillo_rpt_dom"/>
</dbReference>
<gene>
    <name evidence="4" type="ORF">A3770_03p23650</name>
</gene>
<evidence type="ECO:0000256" key="1">
    <source>
        <dbReference type="SAM" id="MobiDB-lite"/>
    </source>
</evidence>
<evidence type="ECO:0000256" key="2">
    <source>
        <dbReference type="SAM" id="Phobius"/>
    </source>
</evidence>
<reference evidence="4 5" key="1">
    <citation type="submission" date="2018-07" db="EMBL/GenBank/DDBJ databases">
        <title>The complete nuclear genome of the prasinophyte Chloropicon primus (CCMP1205).</title>
        <authorList>
            <person name="Pombert J.-F."/>
            <person name="Otis C."/>
            <person name="Turmel M."/>
            <person name="Lemieux C."/>
        </authorList>
    </citation>
    <scope>NUCLEOTIDE SEQUENCE [LARGE SCALE GENOMIC DNA]</scope>
    <source>
        <strain evidence="4 5">CCMP1205</strain>
    </source>
</reference>
<dbReference type="OrthoDB" id="1716611at2759"/>
<feature type="transmembrane region" description="Helical" evidence="2">
    <location>
        <begin position="133"/>
        <end position="153"/>
    </location>
</feature>
<name>A0A5B8MHE2_9CHLO</name>
<evidence type="ECO:0000313" key="4">
    <source>
        <dbReference type="EMBL" id="QDZ19847.1"/>
    </source>
</evidence>
<sequence length="369" mass="40942">MSVARAAAGASLRYGRTCVRSRVGPGTSSSRRRGQQHHTMTTWTLPASSEAGGDAPTAEAGEAKAEEAKAEEVVVAGEGGQPAAEGAEVAESGSEDELDWLAEGEEEEEANLSQKFVRTIVEPIKDRPAVRNVLALASMYFVGTFLWSTFKVVRKMASPRAKKRRQVNKNLTVIQTLNDFLPQNRAALNAKTLEKIRYTTTFSYDLIFRKYLRYLLNERKFDAEAVSDLLHLKATCQLTDDQMKEVMREIAQRTFKKYGILMTETAGLTADAVMKKAAERSIFSKLLYLAELPELVTQEADITNNLSWQIQEIFGSTSEDTEKLRITTLSELEAEDMEALFALGDADDEEEDVEESGEEAAEVSERSES</sequence>
<proteinExistence type="predicted"/>
<dbReference type="Proteomes" id="UP000316726">
    <property type="component" value="Chromosome 3"/>
</dbReference>